<sequence length="317" mass="36131">MSVVIPVYNGEAFLNDAITSILRQTRQVDEIIVVDDGSRDSSYAISLAISKTSPVPIKVFKQCNSGVSAARNLGLQKSSGDLVAFLDVDDIWTSEKIEKQLLYYEKCEKYDAFLFSDYYLDNEIESCRAFSGYSDISVCTVNNFSKENFQLSFLRRNFVGTASTIIFNREVALKIGGFNVRLNHSEDFDFILRYSQHGAILAVNEPLVIKQSHGNNLSGDLKLHFWSHCAALRNNIELSSCYTRFNYTPNVLNEMKLSHDIYIIRYCNEIYESSKTKGLMEYFMSVVKLKSLSGGLMFLKAFTRKLIRTLSFNKIKR</sequence>
<name>A0AAC9JDH3_9ALTE</name>
<dbReference type="InterPro" id="IPR001173">
    <property type="entry name" value="Glyco_trans_2-like"/>
</dbReference>
<dbReference type="Gene3D" id="3.90.550.10">
    <property type="entry name" value="Spore Coat Polysaccharide Biosynthesis Protein SpsA, Chain A"/>
    <property type="match status" value="1"/>
</dbReference>
<dbReference type="SUPFAM" id="SSF53448">
    <property type="entry name" value="Nucleotide-diphospho-sugar transferases"/>
    <property type="match status" value="1"/>
</dbReference>
<dbReference type="PANTHER" id="PTHR43685:SF11">
    <property type="entry name" value="GLYCOSYLTRANSFERASE TAGX-RELATED"/>
    <property type="match status" value="1"/>
</dbReference>
<dbReference type="Pfam" id="PF00535">
    <property type="entry name" value="Glycos_transf_2"/>
    <property type="match status" value="1"/>
</dbReference>
<dbReference type="InterPro" id="IPR050834">
    <property type="entry name" value="Glycosyltransf_2"/>
</dbReference>
<dbReference type="EMBL" id="CP018024">
    <property type="protein sequence ID" value="APD89608.1"/>
    <property type="molecule type" value="Genomic_DNA"/>
</dbReference>
<accession>A0AAC9JDH3</accession>
<evidence type="ECO:0000313" key="3">
    <source>
        <dbReference type="Proteomes" id="UP000182101"/>
    </source>
</evidence>
<evidence type="ECO:0000313" key="2">
    <source>
        <dbReference type="EMBL" id="APD89608.1"/>
    </source>
</evidence>
<dbReference type="PANTHER" id="PTHR43685">
    <property type="entry name" value="GLYCOSYLTRANSFERASE"/>
    <property type="match status" value="1"/>
</dbReference>
<reference evidence="2 3" key="1">
    <citation type="submission" date="2016-11" db="EMBL/GenBank/DDBJ databases">
        <title>Networking in microbes: conjugative elements and plasmids in the genus Alteromonas.</title>
        <authorList>
            <person name="Lopez-Perez M."/>
            <person name="Ramon-Marco N."/>
            <person name="Rodriguez-Valera F."/>
        </authorList>
    </citation>
    <scope>NUCLEOTIDE SEQUENCE [LARGE SCALE GENOMIC DNA]</scope>
    <source>
        <strain evidence="2 3">CP48</strain>
    </source>
</reference>
<gene>
    <name evidence="2" type="ORF">BM524_07260</name>
</gene>
<dbReference type="AlphaFoldDB" id="A0AAC9JDH3"/>
<dbReference type="CDD" id="cd00761">
    <property type="entry name" value="Glyco_tranf_GTA_type"/>
    <property type="match status" value="1"/>
</dbReference>
<dbReference type="InterPro" id="IPR029044">
    <property type="entry name" value="Nucleotide-diphossugar_trans"/>
</dbReference>
<protein>
    <recommendedName>
        <fullName evidence="1">Glycosyltransferase 2-like domain-containing protein</fullName>
    </recommendedName>
</protein>
<dbReference type="Proteomes" id="UP000182101">
    <property type="component" value="Chromosome"/>
</dbReference>
<proteinExistence type="predicted"/>
<feature type="domain" description="Glycosyltransferase 2-like" evidence="1">
    <location>
        <begin position="2"/>
        <end position="123"/>
    </location>
</feature>
<evidence type="ECO:0000259" key="1">
    <source>
        <dbReference type="Pfam" id="PF00535"/>
    </source>
</evidence>
<organism evidence="2 3">
    <name type="scientific">Alteromonas mediterranea</name>
    <dbReference type="NCBI Taxonomy" id="314275"/>
    <lineage>
        <taxon>Bacteria</taxon>
        <taxon>Pseudomonadati</taxon>
        <taxon>Pseudomonadota</taxon>
        <taxon>Gammaproteobacteria</taxon>
        <taxon>Alteromonadales</taxon>
        <taxon>Alteromonadaceae</taxon>
        <taxon>Alteromonas/Salinimonas group</taxon>
        <taxon>Alteromonas</taxon>
    </lineage>
</organism>